<sequence length="169" mass="20123">MTEYPIRKIKNGSTYIAEEIVRDNYDAIYKYCYWKVRNIEKAQDITQEVFLRFIKNIDHYSDKGKPRAFLYTIAKNLCINWHKQYKPEYLEEEQEIIDFTSSNVIENVTDKLVLKKFIYELSPEQQEVILLKFGQGLKIKEIASIVGVSRFIVQYRIKRALSILKRKLG</sequence>
<feature type="domain" description="RNA polymerase sigma factor 70 region 4 type 2" evidence="7">
    <location>
        <begin position="119"/>
        <end position="162"/>
    </location>
</feature>
<dbReference type="Proteomes" id="UP000473885">
    <property type="component" value="Unassembled WGS sequence"/>
</dbReference>
<dbReference type="InterPro" id="IPR039425">
    <property type="entry name" value="RNA_pol_sigma-70-like"/>
</dbReference>
<feature type="domain" description="RNA polymerase sigma-70 region 2" evidence="6">
    <location>
        <begin position="21"/>
        <end position="84"/>
    </location>
</feature>
<evidence type="ECO:0000259" key="7">
    <source>
        <dbReference type="Pfam" id="PF08281"/>
    </source>
</evidence>
<evidence type="ECO:0000256" key="1">
    <source>
        <dbReference type="ARBA" id="ARBA00010641"/>
    </source>
</evidence>
<name>A0A6M0R7K8_9CLOT</name>
<dbReference type="Gene3D" id="1.10.1740.10">
    <property type="match status" value="1"/>
</dbReference>
<dbReference type="Pfam" id="PF04542">
    <property type="entry name" value="Sigma70_r2"/>
    <property type="match status" value="1"/>
</dbReference>
<evidence type="ECO:0000256" key="5">
    <source>
        <dbReference type="ARBA" id="ARBA00023163"/>
    </source>
</evidence>
<gene>
    <name evidence="8" type="ORF">FDF74_03130</name>
</gene>
<dbReference type="InterPro" id="IPR014284">
    <property type="entry name" value="RNA_pol_sigma-70_dom"/>
</dbReference>
<dbReference type="RefSeq" id="WP_163248512.1">
    <property type="nucleotide sequence ID" value="NZ_SXDP01000002.1"/>
</dbReference>
<keyword evidence="3" id="KW-0731">Sigma factor</keyword>
<dbReference type="NCBIfam" id="TIGR02937">
    <property type="entry name" value="sigma70-ECF"/>
    <property type="match status" value="1"/>
</dbReference>
<evidence type="ECO:0000313" key="9">
    <source>
        <dbReference type="Proteomes" id="UP000473885"/>
    </source>
</evidence>
<comment type="similarity">
    <text evidence="1">Belongs to the sigma-70 factor family. ECF subfamily.</text>
</comment>
<dbReference type="Gene3D" id="1.10.10.10">
    <property type="entry name" value="Winged helix-like DNA-binding domain superfamily/Winged helix DNA-binding domain"/>
    <property type="match status" value="1"/>
</dbReference>
<dbReference type="GO" id="GO:0003677">
    <property type="term" value="F:DNA binding"/>
    <property type="evidence" value="ECO:0007669"/>
    <property type="project" value="UniProtKB-KW"/>
</dbReference>
<dbReference type="InterPro" id="IPR013249">
    <property type="entry name" value="RNA_pol_sigma70_r4_t2"/>
</dbReference>
<dbReference type="InterPro" id="IPR013325">
    <property type="entry name" value="RNA_pol_sigma_r2"/>
</dbReference>
<accession>A0A6M0R7K8</accession>
<evidence type="ECO:0000256" key="2">
    <source>
        <dbReference type="ARBA" id="ARBA00023015"/>
    </source>
</evidence>
<dbReference type="CDD" id="cd06171">
    <property type="entry name" value="Sigma70_r4"/>
    <property type="match status" value="1"/>
</dbReference>
<dbReference type="EMBL" id="SXDP01000002">
    <property type="protein sequence ID" value="NEZ46203.1"/>
    <property type="molecule type" value="Genomic_DNA"/>
</dbReference>
<keyword evidence="2" id="KW-0805">Transcription regulation</keyword>
<organism evidence="8 9">
    <name type="scientific">Clostridium niameyense</name>
    <dbReference type="NCBI Taxonomy" id="1622073"/>
    <lineage>
        <taxon>Bacteria</taxon>
        <taxon>Bacillati</taxon>
        <taxon>Bacillota</taxon>
        <taxon>Clostridia</taxon>
        <taxon>Eubacteriales</taxon>
        <taxon>Clostridiaceae</taxon>
        <taxon>Clostridium</taxon>
    </lineage>
</organism>
<evidence type="ECO:0000313" key="8">
    <source>
        <dbReference type="EMBL" id="NEZ46203.1"/>
    </source>
</evidence>
<dbReference type="Pfam" id="PF08281">
    <property type="entry name" value="Sigma70_r4_2"/>
    <property type="match status" value="1"/>
</dbReference>
<dbReference type="InterPro" id="IPR013324">
    <property type="entry name" value="RNA_pol_sigma_r3/r4-like"/>
</dbReference>
<proteinExistence type="inferred from homology"/>
<evidence type="ECO:0000256" key="4">
    <source>
        <dbReference type="ARBA" id="ARBA00023125"/>
    </source>
</evidence>
<evidence type="ECO:0000256" key="3">
    <source>
        <dbReference type="ARBA" id="ARBA00023082"/>
    </source>
</evidence>
<dbReference type="GO" id="GO:0006352">
    <property type="term" value="P:DNA-templated transcription initiation"/>
    <property type="evidence" value="ECO:0007669"/>
    <property type="project" value="InterPro"/>
</dbReference>
<protein>
    <submittedName>
        <fullName evidence="8">RNA polymerase sigma factor</fullName>
    </submittedName>
</protein>
<dbReference type="SUPFAM" id="SSF88659">
    <property type="entry name" value="Sigma3 and sigma4 domains of RNA polymerase sigma factors"/>
    <property type="match status" value="1"/>
</dbReference>
<dbReference type="InterPro" id="IPR007627">
    <property type="entry name" value="RNA_pol_sigma70_r2"/>
</dbReference>
<keyword evidence="4" id="KW-0238">DNA-binding</keyword>
<dbReference type="PANTHER" id="PTHR43133">
    <property type="entry name" value="RNA POLYMERASE ECF-TYPE SIGMA FACTO"/>
    <property type="match status" value="1"/>
</dbReference>
<evidence type="ECO:0000259" key="6">
    <source>
        <dbReference type="Pfam" id="PF04542"/>
    </source>
</evidence>
<keyword evidence="9" id="KW-1185">Reference proteome</keyword>
<comment type="caution">
    <text evidence="8">The sequence shown here is derived from an EMBL/GenBank/DDBJ whole genome shotgun (WGS) entry which is preliminary data.</text>
</comment>
<keyword evidence="5" id="KW-0804">Transcription</keyword>
<dbReference type="AlphaFoldDB" id="A0A6M0R7K8"/>
<dbReference type="InterPro" id="IPR036388">
    <property type="entry name" value="WH-like_DNA-bd_sf"/>
</dbReference>
<reference evidence="8 9" key="1">
    <citation type="submission" date="2019-04" db="EMBL/GenBank/DDBJ databases">
        <title>Genome sequencing of Clostridium botulinum Groups I-IV and Clostridium butyricum.</title>
        <authorList>
            <person name="Brunt J."/>
            <person name="Van Vliet A.H.M."/>
            <person name="Stringer S.C."/>
            <person name="Carter A.T."/>
            <person name="Peck M.W."/>
        </authorList>
    </citation>
    <scope>NUCLEOTIDE SEQUENCE [LARGE SCALE GENOMIC DNA]</scope>
    <source>
        <strain evidence="8 9">IFR 18/094</strain>
    </source>
</reference>
<dbReference type="SUPFAM" id="SSF88946">
    <property type="entry name" value="Sigma2 domain of RNA polymerase sigma factors"/>
    <property type="match status" value="1"/>
</dbReference>
<dbReference type="GO" id="GO:0016987">
    <property type="term" value="F:sigma factor activity"/>
    <property type="evidence" value="ECO:0007669"/>
    <property type="project" value="UniProtKB-KW"/>
</dbReference>
<dbReference type="PANTHER" id="PTHR43133:SF8">
    <property type="entry name" value="RNA POLYMERASE SIGMA FACTOR HI_1459-RELATED"/>
    <property type="match status" value="1"/>
</dbReference>